<dbReference type="Proteomes" id="UP000503088">
    <property type="component" value="Chromosome"/>
</dbReference>
<evidence type="ECO:0000313" key="5">
    <source>
        <dbReference type="EMBL" id="QKG83426.1"/>
    </source>
</evidence>
<keyword evidence="6" id="KW-1185">Reference proteome</keyword>
<dbReference type="SUPFAM" id="SSF159234">
    <property type="entry name" value="FomD-like"/>
    <property type="match status" value="1"/>
</dbReference>
<dbReference type="InterPro" id="IPR035930">
    <property type="entry name" value="FomD-like_sf"/>
</dbReference>
<evidence type="ECO:0000256" key="3">
    <source>
        <dbReference type="ARBA" id="ARBA00022842"/>
    </source>
</evidence>
<dbReference type="InterPro" id="IPR016882">
    <property type="entry name" value="SA1684"/>
</dbReference>
<dbReference type="Gene3D" id="2.40.380.10">
    <property type="entry name" value="FomD-like"/>
    <property type="match status" value="1"/>
</dbReference>
<dbReference type="PIRSF" id="PIRSF028345">
    <property type="entry name" value="UCP028345"/>
    <property type="match status" value="1"/>
</dbReference>
<protein>
    <submittedName>
        <fullName evidence="5">DUF402 domain-containing protein</fullName>
    </submittedName>
</protein>
<sequence length="183" mass="21997">MSHLMKSGKVLSIVSFKHNGAFHRSWSRSVVLDPGEPLLLANRNVEVLESNGERWVTEGLAICQFYRYKWFNIILLMEKDRLQRYYCNIASPVQIDKDTLTYVDYDLDLIVDPNLNYSWLDEEEYQYNQKRMEYPEKLTQQIRQAASELERKVQLHQLPFHPEFVRQGYHLYLQYEKQLMGWK</sequence>
<keyword evidence="2" id="KW-0378">Hydrolase</keyword>
<name>A0A7D4B1B2_9BACL</name>
<dbReference type="InterPro" id="IPR050212">
    <property type="entry name" value="Ntdp-like"/>
</dbReference>
<evidence type="ECO:0000259" key="4">
    <source>
        <dbReference type="Pfam" id="PF04167"/>
    </source>
</evidence>
<dbReference type="PANTHER" id="PTHR39159">
    <property type="match status" value="1"/>
</dbReference>
<feature type="domain" description="DUF402" evidence="4">
    <location>
        <begin position="20"/>
        <end position="156"/>
    </location>
</feature>
<dbReference type="PANTHER" id="PTHR39159:SF1">
    <property type="entry name" value="UPF0374 PROTEIN YGAC"/>
    <property type="match status" value="1"/>
</dbReference>
<dbReference type="AlphaFoldDB" id="A0A7D4B1B2"/>
<accession>A0A7D4B1B2</accession>
<dbReference type="RefSeq" id="WP_173220154.1">
    <property type="nucleotide sequence ID" value="NZ_CP048104.1"/>
</dbReference>
<proteinExistence type="predicted"/>
<dbReference type="KEGG" id="kpul:GXN76_02350"/>
<dbReference type="EMBL" id="CP048104">
    <property type="protein sequence ID" value="QKG83426.1"/>
    <property type="molecule type" value="Genomic_DNA"/>
</dbReference>
<keyword evidence="3" id="KW-0460">Magnesium</keyword>
<evidence type="ECO:0000313" key="6">
    <source>
        <dbReference type="Proteomes" id="UP000503088"/>
    </source>
</evidence>
<organism evidence="5 6">
    <name type="scientific">Kroppenstedtia pulmonis</name>
    <dbReference type="NCBI Taxonomy" id="1380685"/>
    <lineage>
        <taxon>Bacteria</taxon>
        <taxon>Bacillati</taxon>
        <taxon>Bacillota</taxon>
        <taxon>Bacilli</taxon>
        <taxon>Bacillales</taxon>
        <taxon>Thermoactinomycetaceae</taxon>
        <taxon>Kroppenstedtia</taxon>
    </lineage>
</organism>
<reference evidence="5 6" key="1">
    <citation type="submission" date="2020-01" db="EMBL/GenBank/DDBJ databases">
        <authorList>
            <person name="Gulvik C.A."/>
            <person name="Batra D.G."/>
        </authorList>
    </citation>
    <scope>NUCLEOTIDE SEQUENCE [LARGE SCALE GENOMIC DNA]</scope>
    <source>
        <strain evidence="5 6">W9323</strain>
    </source>
</reference>
<evidence type="ECO:0000256" key="2">
    <source>
        <dbReference type="ARBA" id="ARBA00022801"/>
    </source>
</evidence>
<dbReference type="GO" id="GO:0016787">
    <property type="term" value="F:hydrolase activity"/>
    <property type="evidence" value="ECO:0007669"/>
    <property type="project" value="UniProtKB-KW"/>
</dbReference>
<dbReference type="Pfam" id="PF04167">
    <property type="entry name" value="DUF402"/>
    <property type="match status" value="1"/>
</dbReference>
<dbReference type="InterPro" id="IPR007295">
    <property type="entry name" value="DUF402"/>
</dbReference>
<evidence type="ECO:0000256" key="1">
    <source>
        <dbReference type="ARBA" id="ARBA00022723"/>
    </source>
</evidence>
<gene>
    <name evidence="5" type="ORF">GXN76_02350</name>
</gene>
<dbReference type="GO" id="GO:0046872">
    <property type="term" value="F:metal ion binding"/>
    <property type="evidence" value="ECO:0007669"/>
    <property type="project" value="UniProtKB-KW"/>
</dbReference>
<keyword evidence="1" id="KW-0479">Metal-binding</keyword>